<dbReference type="SMART" id="SM00110">
    <property type="entry name" value="C1Q"/>
    <property type="match status" value="1"/>
</dbReference>
<feature type="region of interest" description="Disordered" evidence="8">
    <location>
        <begin position="872"/>
        <end position="899"/>
    </location>
</feature>
<evidence type="ECO:0000256" key="7">
    <source>
        <dbReference type="SAM" id="Coils"/>
    </source>
</evidence>
<dbReference type="GeneID" id="112227964"/>
<evidence type="ECO:0000256" key="1">
    <source>
        <dbReference type="ARBA" id="ARBA00004498"/>
    </source>
</evidence>
<dbReference type="Pfam" id="PF00386">
    <property type="entry name" value="C1q"/>
    <property type="match status" value="1"/>
</dbReference>
<evidence type="ECO:0008006" key="13">
    <source>
        <dbReference type="Google" id="ProtNLM"/>
    </source>
</evidence>
<dbReference type="InterPro" id="IPR001073">
    <property type="entry name" value="C1q_dom"/>
</dbReference>
<keyword evidence="6" id="KW-1015">Disulfide bond</keyword>
<sequence>MFNICLLFFRCIKMKCLPTGFVLKSALFPLLLTFPLINGTPSRYNMFQGSAYSGSEQRQRNKNWCAYVVHKNVSYAVVGGTESFVQPESAPCQMHQLNCAQQVMYRTQFRPMYKVGYKLVTELEWRCCPGYQGHDCKDLKGVPSRQTVMGPQSNPPPAPGHIAETQGPGQQAWGQSGHPWGAEGQPEGQTGQGGVSGQVASQGGSQTTQQMEEEVQRLSQQVLDMQAAMTSLSANLRVDLQEDASKMLVTLLNNLRQPESVRGEQQSMLLQDLSLEKEYKMVDMDEFTNKINNLTDTLNTKSNTLDDLHSRVNHHDGQLRLLMEATQAPLATPLPASPANDAALRAYVDAKFHALRDEMMEGMEIKMSDLKNSCDYKILSVQEQSEFQENSYLSLTELLESKEMDLRKEIQDLKNELPGLLRGDGTPPGLQELQKELFRVSGAQPRLQSSLEKKPEPDQLLPHVEELEAHLNMSERSVEVHSLFLEEKLRREWAEGATNLKKAIEDRMSSMEDRVTSLLVEISSPLSRPQAVLEALPGEVTSHKTSVQALEDRFNALDQLCSTECKSDQLAIESIQNNLQVYKTSLDTMQSSMKGHSASLGDMEEFVQGQLLNHTASLTDTQEELWALKGRMGGQEGFLSALGLSLSQQSLELQGQLRNHSASLAGVEEALEALGGRIGVQEGSLSDLGVSLSAHLKDVRGELGALSERIGGQEGSLSALGVSLSRQSLELQQLNTCCQSSVGPAHDARNLLELHLAQREELRARLEELGQKVRSEADHCRNRTEGVALDVTTVDGRVASLDNMCSRLEPISSSLHRIKEGLNKHVTGLWNCVSEINDTLLAHTKDIEGLKGTYQNLQDHFSVITQDLHHLTTSPENTGVHGGVEESGNPTETKPVPQSPVLPIGPIPDGALPPHMIETGEAGAPGIMISSKPPKGADGSMTPIKGFAGAPASPPSKGSLKPNMPVISVAHIPLRPSLHKPYLTVTGERVSFSAGLNLLPFPGEVGIIRFNKVLVNDGGHYDPHTGIFNVPMEGHYLLTAVLTAQRGARVEAVLSVSNHSIQRLDTAGYLPANGGGGGASSPSCGCGGSASLSLVLTLKRGDRAGLVMTAGKLAISENTEVLSTFSAVLLYPTSSKR</sequence>
<dbReference type="Proteomes" id="UP000694402">
    <property type="component" value="Unassembled WGS sequence"/>
</dbReference>
<dbReference type="PROSITE" id="PS51041">
    <property type="entry name" value="EMI"/>
    <property type="match status" value="1"/>
</dbReference>
<dbReference type="AlphaFoldDB" id="A0A8C8LY52"/>
<reference evidence="11" key="1">
    <citation type="submission" date="2025-08" db="UniProtKB">
        <authorList>
            <consortium name="Ensembl"/>
        </authorList>
    </citation>
    <scope>IDENTIFICATION</scope>
</reference>
<proteinExistence type="predicted"/>
<dbReference type="PROSITE" id="PS50871">
    <property type="entry name" value="C1Q"/>
    <property type="match status" value="1"/>
</dbReference>
<evidence type="ECO:0000259" key="10">
    <source>
        <dbReference type="PROSITE" id="PS51041"/>
    </source>
</evidence>
<dbReference type="InterPro" id="IPR011489">
    <property type="entry name" value="EMI_domain"/>
</dbReference>
<feature type="domain" description="EMI" evidence="10">
    <location>
        <begin position="61"/>
        <end position="138"/>
    </location>
</feature>
<dbReference type="CTD" id="571391"/>
<evidence type="ECO:0000313" key="11">
    <source>
        <dbReference type="Ensembl" id="ENSOTSP00005050074.2"/>
    </source>
</evidence>
<evidence type="ECO:0000256" key="6">
    <source>
        <dbReference type="ARBA" id="ARBA00023157"/>
    </source>
</evidence>
<dbReference type="PANTHER" id="PTHR15427">
    <property type="entry name" value="EMILIN ELASTIN MICROFIBRIL INTERFACE-LOCATED PROTEIN ELASTIN MICROFIBRIL INTERFACER"/>
    <property type="match status" value="1"/>
</dbReference>
<keyword evidence="4" id="KW-0732">Signal</keyword>
<dbReference type="GeneTree" id="ENSGT01030000234633"/>
<comment type="subcellular location">
    <subcellularLocation>
        <location evidence="1">Secreted</location>
        <location evidence="1">Extracellular space</location>
        <location evidence="1">Extracellular matrix</location>
    </subcellularLocation>
</comment>
<keyword evidence="5 7" id="KW-0175">Coiled coil</keyword>
<dbReference type="Ensembl" id="ENSOTST00005054443.2">
    <property type="protein sequence ID" value="ENSOTSP00005050074.2"/>
    <property type="gene ID" value="ENSOTSG00005024212.2"/>
</dbReference>
<dbReference type="InterPro" id="IPR050392">
    <property type="entry name" value="Collagen/C1q_domain"/>
</dbReference>
<organism evidence="11 12">
    <name type="scientific">Oncorhynchus tshawytscha</name>
    <name type="common">Chinook salmon</name>
    <name type="synonym">Salmo tshawytscha</name>
    <dbReference type="NCBI Taxonomy" id="74940"/>
    <lineage>
        <taxon>Eukaryota</taxon>
        <taxon>Metazoa</taxon>
        <taxon>Chordata</taxon>
        <taxon>Craniata</taxon>
        <taxon>Vertebrata</taxon>
        <taxon>Euteleostomi</taxon>
        <taxon>Actinopterygii</taxon>
        <taxon>Neopterygii</taxon>
        <taxon>Teleostei</taxon>
        <taxon>Protacanthopterygii</taxon>
        <taxon>Salmoniformes</taxon>
        <taxon>Salmonidae</taxon>
        <taxon>Salmoninae</taxon>
        <taxon>Oncorhynchus</taxon>
    </lineage>
</organism>
<evidence type="ECO:0000256" key="2">
    <source>
        <dbReference type="ARBA" id="ARBA00022525"/>
    </source>
</evidence>
<feature type="coiled-coil region" evidence="7">
    <location>
        <begin position="745"/>
        <end position="779"/>
    </location>
</feature>
<keyword evidence="12" id="KW-1185">Reference proteome</keyword>
<gene>
    <name evidence="11" type="primary">emilin2b</name>
</gene>
<keyword evidence="3" id="KW-0272">Extracellular matrix</keyword>
<protein>
    <recommendedName>
        <fullName evidence="13">EMILIN-2</fullName>
    </recommendedName>
</protein>
<feature type="domain" description="C1q" evidence="9">
    <location>
        <begin position="985"/>
        <end position="1136"/>
    </location>
</feature>
<evidence type="ECO:0000313" key="12">
    <source>
        <dbReference type="Proteomes" id="UP000694402"/>
    </source>
</evidence>
<evidence type="ECO:0000259" key="9">
    <source>
        <dbReference type="PROSITE" id="PS50871"/>
    </source>
</evidence>
<keyword evidence="2" id="KW-0964">Secreted</keyword>
<evidence type="ECO:0000256" key="5">
    <source>
        <dbReference type="ARBA" id="ARBA00023054"/>
    </source>
</evidence>
<feature type="region of interest" description="Disordered" evidence="8">
    <location>
        <begin position="142"/>
        <end position="212"/>
    </location>
</feature>
<dbReference type="PANTHER" id="PTHR15427:SF5">
    <property type="entry name" value="EMILIN-2"/>
    <property type="match status" value="1"/>
</dbReference>
<dbReference type="Pfam" id="PF07546">
    <property type="entry name" value="EMI"/>
    <property type="match status" value="1"/>
</dbReference>
<reference evidence="11" key="2">
    <citation type="submission" date="2025-09" db="UniProtKB">
        <authorList>
            <consortium name="Ensembl"/>
        </authorList>
    </citation>
    <scope>IDENTIFICATION</scope>
</reference>
<evidence type="ECO:0000256" key="3">
    <source>
        <dbReference type="ARBA" id="ARBA00022530"/>
    </source>
</evidence>
<dbReference type="SUPFAM" id="SSF49842">
    <property type="entry name" value="TNF-like"/>
    <property type="match status" value="1"/>
</dbReference>
<feature type="compositionally biased region" description="Low complexity" evidence="8">
    <location>
        <begin position="197"/>
        <end position="210"/>
    </location>
</feature>
<dbReference type="Gene3D" id="2.60.120.40">
    <property type="match status" value="1"/>
</dbReference>
<accession>A0A8C8LY52</accession>
<dbReference type="InterPro" id="IPR008983">
    <property type="entry name" value="Tumour_necrosis_fac-like_dom"/>
</dbReference>
<evidence type="ECO:0000256" key="4">
    <source>
        <dbReference type="ARBA" id="ARBA00022729"/>
    </source>
</evidence>
<evidence type="ECO:0000256" key="8">
    <source>
        <dbReference type="SAM" id="MobiDB-lite"/>
    </source>
</evidence>
<dbReference type="RefSeq" id="XP_024248777.1">
    <property type="nucleotide sequence ID" value="XM_024393009.2"/>
</dbReference>
<dbReference type="KEGG" id="otw:112227964"/>
<name>A0A8C8LY52_ONCTS</name>